<keyword evidence="2" id="KW-0808">Transferase</keyword>
<evidence type="ECO:0000259" key="1">
    <source>
        <dbReference type="Pfam" id="PF00027"/>
    </source>
</evidence>
<evidence type="ECO:0000313" key="3">
    <source>
        <dbReference type="Proteomes" id="UP000219452"/>
    </source>
</evidence>
<dbReference type="OrthoDB" id="663011at2"/>
<dbReference type="RefSeq" id="WP_097126981.1">
    <property type="nucleotide sequence ID" value="NZ_OCNH01000002.1"/>
</dbReference>
<keyword evidence="3" id="KW-1185">Reference proteome</keyword>
<dbReference type="InterPro" id="IPR018490">
    <property type="entry name" value="cNMP-bd_dom_sf"/>
</dbReference>
<name>A0A286G5Q2_9BACT</name>
<dbReference type="SUPFAM" id="SSF51206">
    <property type="entry name" value="cAMP-binding domain-like"/>
    <property type="match status" value="1"/>
</dbReference>
<proteinExistence type="predicted"/>
<feature type="domain" description="Cyclic nucleotide-binding" evidence="1">
    <location>
        <begin position="37"/>
        <end position="124"/>
    </location>
</feature>
<dbReference type="AlphaFoldDB" id="A0A286G5Q2"/>
<protein>
    <submittedName>
        <fullName evidence="2">cAMP-binding domain of CRP or a regulatory subunit of cAMP-dependent protein kinases</fullName>
    </submittedName>
</protein>
<dbReference type="Proteomes" id="UP000219452">
    <property type="component" value="Unassembled WGS sequence"/>
</dbReference>
<accession>A0A286G5Q2</accession>
<dbReference type="Pfam" id="PF00027">
    <property type="entry name" value="cNMP_binding"/>
    <property type="match status" value="1"/>
</dbReference>
<dbReference type="InterPro" id="IPR014710">
    <property type="entry name" value="RmlC-like_jellyroll"/>
</dbReference>
<sequence length="199" mass="23024">MNDSLHQAARQLRQHIHQFVALSDEEWHGLEPHLSIIHLKKNQFMVTQGVVASQIGFVLEGIFRQFYTKEGEERTTYFFFDQQLIAAYMSCITARPSPVSIEALSDATCLVFPYPVLKALFSQYTGWQEFGRLFAEYVMVALEERMAGLLMLSPEERYLALLEGDQRHLLQRVPQHYIATYLGITPVSMSRIRNRIIPK</sequence>
<gene>
    <name evidence="2" type="ORF">SAMN06269250_3457</name>
</gene>
<dbReference type="GO" id="GO:0016301">
    <property type="term" value="F:kinase activity"/>
    <property type="evidence" value="ECO:0007669"/>
    <property type="project" value="UniProtKB-KW"/>
</dbReference>
<evidence type="ECO:0000313" key="2">
    <source>
        <dbReference type="EMBL" id="SOD90546.1"/>
    </source>
</evidence>
<dbReference type="Gene3D" id="2.60.120.10">
    <property type="entry name" value="Jelly Rolls"/>
    <property type="match status" value="1"/>
</dbReference>
<keyword evidence="2" id="KW-0418">Kinase</keyword>
<dbReference type="CDD" id="cd00038">
    <property type="entry name" value="CAP_ED"/>
    <property type="match status" value="1"/>
</dbReference>
<organism evidence="2 3">
    <name type="scientific">Spirosoma fluviale</name>
    <dbReference type="NCBI Taxonomy" id="1597977"/>
    <lineage>
        <taxon>Bacteria</taxon>
        <taxon>Pseudomonadati</taxon>
        <taxon>Bacteroidota</taxon>
        <taxon>Cytophagia</taxon>
        <taxon>Cytophagales</taxon>
        <taxon>Cytophagaceae</taxon>
        <taxon>Spirosoma</taxon>
    </lineage>
</organism>
<reference evidence="3" key="1">
    <citation type="submission" date="2017-09" db="EMBL/GenBank/DDBJ databases">
        <authorList>
            <person name="Varghese N."/>
            <person name="Submissions S."/>
        </authorList>
    </citation>
    <scope>NUCLEOTIDE SEQUENCE [LARGE SCALE GENOMIC DNA]</scope>
    <source>
        <strain evidence="3">DSM 29961</strain>
    </source>
</reference>
<dbReference type="EMBL" id="OCNH01000002">
    <property type="protein sequence ID" value="SOD90546.1"/>
    <property type="molecule type" value="Genomic_DNA"/>
</dbReference>
<dbReference type="InterPro" id="IPR000595">
    <property type="entry name" value="cNMP-bd_dom"/>
</dbReference>